<dbReference type="PANTHER" id="PTHR32322">
    <property type="entry name" value="INNER MEMBRANE TRANSPORTER"/>
    <property type="match status" value="1"/>
</dbReference>
<feature type="domain" description="EamA" evidence="7">
    <location>
        <begin position="150"/>
        <end position="286"/>
    </location>
</feature>
<feature type="transmembrane region" description="Helical" evidence="6">
    <location>
        <begin position="118"/>
        <end position="137"/>
    </location>
</feature>
<dbReference type="SUPFAM" id="SSF103481">
    <property type="entry name" value="Multidrug resistance efflux transporter EmrE"/>
    <property type="match status" value="2"/>
</dbReference>
<evidence type="ECO:0000256" key="3">
    <source>
        <dbReference type="ARBA" id="ARBA00022692"/>
    </source>
</evidence>
<dbReference type="Proteomes" id="UP000315439">
    <property type="component" value="Unassembled WGS sequence"/>
</dbReference>
<evidence type="ECO:0000256" key="4">
    <source>
        <dbReference type="ARBA" id="ARBA00022989"/>
    </source>
</evidence>
<dbReference type="EMBL" id="VIKS01000013">
    <property type="protein sequence ID" value="TQV85038.1"/>
    <property type="molecule type" value="Genomic_DNA"/>
</dbReference>
<feature type="transmembrane region" description="Helical" evidence="6">
    <location>
        <begin position="182"/>
        <end position="200"/>
    </location>
</feature>
<comment type="caution">
    <text evidence="8">The sequence shown here is derived from an EMBL/GenBank/DDBJ whole genome shotgun (WGS) entry which is preliminary data.</text>
</comment>
<evidence type="ECO:0000256" key="6">
    <source>
        <dbReference type="SAM" id="Phobius"/>
    </source>
</evidence>
<dbReference type="InterPro" id="IPR050638">
    <property type="entry name" value="AA-Vitamin_Transporters"/>
</dbReference>
<dbReference type="Pfam" id="PF00892">
    <property type="entry name" value="EamA"/>
    <property type="match status" value="2"/>
</dbReference>
<protein>
    <submittedName>
        <fullName evidence="8">EamA family transporter</fullName>
    </submittedName>
</protein>
<evidence type="ECO:0000256" key="2">
    <source>
        <dbReference type="ARBA" id="ARBA00007362"/>
    </source>
</evidence>
<proteinExistence type="inferred from homology"/>
<feature type="transmembrane region" description="Helical" evidence="6">
    <location>
        <begin position="270"/>
        <end position="289"/>
    </location>
</feature>
<keyword evidence="3 6" id="KW-0812">Transmembrane</keyword>
<name>A0A545U6D9_9GAMM</name>
<dbReference type="GO" id="GO:0016020">
    <property type="term" value="C:membrane"/>
    <property type="evidence" value="ECO:0007669"/>
    <property type="project" value="UniProtKB-SubCell"/>
</dbReference>
<sequence length="343" mass="37784">MKNTFLYTITVLIWGSTWFAIEYQLGEVAVEVSLIYRFGLAGILILLFSKIAGLNLRFSLKQHGYIAVLGLLNFCLNYVTLYEAQKYLSSAITSIGFSMLLLMNIVNTRIFFGKKIPIKTYFGALVGISGILVLFWPEVISYQAGESTLLGLGLVLGGAFSASLGNMVSVRNSQNDFPVLQTSGWGMLYGTFFLLVFALFNQAEFTYSTQPSYWISFAYLTIFGTIVAFYSYFVLLKNIGPEKASYSIVLFPVVAVILSTLYEGFTWTEFTIGGFLLVAGGNLIVLIPAEKMKAAFSRMLSGVKLKQEPHGSSIKVKGLKTVNLKANRLATSGLKVTQTNQPS</sequence>
<evidence type="ECO:0000313" key="8">
    <source>
        <dbReference type="EMBL" id="TQV85038.1"/>
    </source>
</evidence>
<keyword evidence="5 6" id="KW-0472">Membrane</keyword>
<dbReference type="OrthoDB" id="2352272at2"/>
<comment type="similarity">
    <text evidence="2">Belongs to the EamA transporter family.</text>
</comment>
<evidence type="ECO:0000256" key="5">
    <source>
        <dbReference type="ARBA" id="ARBA00023136"/>
    </source>
</evidence>
<feature type="domain" description="EamA" evidence="7">
    <location>
        <begin position="7"/>
        <end position="135"/>
    </location>
</feature>
<feature type="transmembrane region" description="Helical" evidence="6">
    <location>
        <begin position="87"/>
        <end position="106"/>
    </location>
</feature>
<evidence type="ECO:0000313" key="9">
    <source>
        <dbReference type="Proteomes" id="UP000315439"/>
    </source>
</evidence>
<comment type="subcellular location">
    <subcellularLocation>
        <location evidence="1">Membrane</location>
        <topology evidence="1">Multi-pass membrane protein</topology>
    </subcellularLocation>
</comment>
<dbReference type="PANTHER" id="PTHR32322:SF2">
    <property type="entry name" value="EAMA DOMAIN-CONTAINING PROTEIN"/>
    <property type="match status" value="1"/>
</dbReference>
<accession>A0A545U6D9</accession>
<gene>
    <name evidence="8" type="ORF">FLL46_21860</name>
</gene>
<keyword evidence="9" id="KW-1185">Reference proteome</keyword>
<feature type="transmembrane region" description="Helical" evidence="6">
    <location>
        <begin position="64"/>
        <end position="81"/>
    </location>
</feature>
<feature type="transmembrane region" description="Helical" evidence="6">
    <location>
        <begin position="149"/>
        <end position="170"/>
    </location>
</feature>
<feature type="transmembrane region" description="Helical" evidence="6">
    <location>
        <begin position="33"/>
        <end position="52"/>
    </location>
</feature>
<dbReference type="InterPro" id="IPR000620">
    <property type="entry name" value="EamA_dom"/>
</dbReference>
<dbReference type="RefSeq" id="WP_142933713.1">
    <property type="nucleotide sequence ID" value="NZ_ML660169.1"/>
</dbReference>
<feature type="transmembrane region" description="Helical" evidence="6">
    <location>
        <begin position="5"/>
        <end position="21"/>
    </location>
</feature>
<dbReference type="InterPro" id="IPR037185">
    <property type="entry name" value="EmrE-like"/>
</dbReference>
<feature type="transmembrane region" description="Helical" evidence="6">
    <location>
        <begin position="212"/>
        <end position="233"/>
    </location>
</feature>
<dbReference type="AlphaFoldDB" id="A0A545U6D9"/>
<keyword evidence="4 6" id="KW-1133">Transmembrane helix</keyword>
<feature type="transmembrane region" description="Helical" evidence="6">
    <location>
        <begin position="245"/>
        <end position="264"/>
    </location>
</feature>
<evidence type="ECO:0000259" key="7">
    <source>
        <dbReference type="Pfam" id="PF00892"/>
    </source>
</evidence>
<organism evidence="8 9">
    <name type="scientific">Aliikangiella coralliicola</name>
    <dbReference type="NCBI Taxonomy" id="2592383"/>
    <lineage>
        <taxon>Bacteria</taxon>
        <taxon>Pseudomonadati</taxon>
        <taxon>Pseudomonadota</taxon>
        <taxon>Gammaproteobacteria</taxon>
        <taxon>Oceanospirillales</taxon>
        <taxon>Pleioneaceae</taxon>
        <taxon>Aliikangiella</taxon>
    </lineage>
</organism>
<evidence type="ECO:0000256" key="1">
    <source>
        <dbReference type="ARBA" id="ARBA00004141"/>
    </source>
</evidence>
<reference evidence="8 9" key="1">
    <citation type="submission" date="2019-07" db="EMBL/GenBank/DDBJ databases">
        <title>Draft genome for Aliikangiella sp. M105.</title>
        <authorList>
            <person name="Wang G."/>
        </authorList>
    </citation>
    <scope>NUCLEOTIDE SEQUENCE [LARGE SCALE GENOMIC DNA]</scope>
    <source>
        <strain evidence="8 9">M105</strain>
    </source>
</reference>